<dbReference type="Proteomes" id="UP000598426">
    <property type="component" value="Unassembled WGS sequence"/>
</dbReference>
<name>A0ABR8NRT3_9MICO</name>
<proteinExistence type="predicted"/>
<reference evidence="1 2" key="1">
    <citation type="submission" date="2020-09" db="EMBL/GenBank/DDBJ databases">
        <title>Isolation and identification of active actinomycetes.</title>
        <authorList>
            <person name="Li X."/>
        </authorList>
    </citation>
    <scope>NUCLEOTIDE SEQUENCE [LARGE SCALE GENOMIC DNA]</scope>
    <source>
        <strain evidence="1 2">NEAU-LLC</strain>
    </source>
</reference>
<gene>
    <name evidence="1" type="ORF">IF188_13455</name>
</gene>
<keyword evidence="2" id="KW-1185">Reference proteome</keyword>
<comment type="caution">
    <text evidence="1">The sequence shown here is derived from an EMBL/GenBank/DDBJ whole genome shotgun (WGS) entry which is preliminary data.</text>
</comment>
<accession>A0ABR8NRT3</accession>
<organism evidence="1 2">
    <name type="scientific">Microbacterium helvum</name>
    <dbReference type="NCBI Taxonomy" id="2773713"/>
    <lineage>
        <taxon>Bacteria</taxon>
        <taxon>Bacillati</taxon>
        <taxon>Actinomycetota</taxon>
        <taxon>Actinomycetes</taxon>
        <taxon>Micrococcales</taxon>
        <taxon>Microbacteriaceae</taxon>
        <taxon>Microbacterium</taxon>
    </lineage>
</organism>
<dbReference type="EMBL" id="JACXZS010000008">
    <property type="protein sequence ID" value="MBD3942703.1"/>
    <property type="molecule type" value="Genomic_DNA"/>
</dbReference>
<sequence length="114" mass="12199">MAFRNLETLESWLAEYREMGRPLAGSARVTVQDGDGGADTGLVVFRLDHASTAVFIQPATRDASGWVATMEPREEAVVLDAPGLLELSAELAAVSELCAFLEEKSRTSQGDTVA</sequence>
<dbReference type="RefSeq" id="WP_191172312.1">
    <property type="nucleotide sequence ID" value="NZ_JACXZS010000008.1"/>
</dbReference>
<evidence type="ECO:0000313" key="2">
    <source>
        <dbReference type="Proteomes" id="UP000598426"/>
    </source>
</evidence>
<protein>
    <submittedName>
        <fullName evidence="1">Protein-L-isoaspartate carboxylmethyltransferase</fullName>
    </submittedName>
</protein>
<evidence type="ECO:0000313" key="1">
    <source>
        <dbReference type="EMBL" id="MBD3942703.1"/>
    </source>
</evidence>